<name>A0A7S2X533_PROMC</name>
<feature type="compositionally biased region" description="Polar residues" evidence="1">
    <location>
        <begin position="101"/>
        <end position="112"/>
    </location>
</feature>
<evidence type="ECO:0000313" key="2">
    <source>
        <dbReference type="EMBL" id="CAD9723502.1"/>
    </source>
</evidence>
<protein>
    <submittedName>
        <fullName evidence="2">Uncharacterized protein</fullName>
    </submittedName>
</protein>
<feature type="region of interest" description="Disordered" evidence="1">
    <location>
        <begin position="89"/>
        <end position="112"/>
    </location>
</feature>
<proteinExistence type="predicted"/>
<organism evidence="2">
    <name type="scientific">Prorocentrum micans</name>
    <name type="common">Red tide dinoflagellate</name>
    <dbReference type="NCBI Taxonomy" id="2945"/>
    <lineage>
        <taxon>Eukaryota</taxon>
        <taxon>Sar</taxon>
        <taxon>Alveolata</taxon>
        <taxon>Dinophyceae</taxon>
        <taxon>Prorocentrales</taxon>
        <taxon>Prorocentraceae</taxon>
        <taxon>Prorocentrum</taxon>
    </lineage>
</organism>
<feature type="compositionally biased region" description="Basic and acidic residues" evidence="1">
    <location>
        <begin position="89"/>
        <end position="100"/>
    </location>
</feature>
<gene>
    <name evidence="2" type="ORF">PMIC02512_LOCUS503</name>
</gene>
<reference evidence="2" key="1">
    <citation type="submission" date="2021-01" db="EMBL/GenBank/DDBJ databases">
        <authorList>
            <person name="Corre E."/>
            <person name="Pelletier E."/>
            <person name="Niang G."/>
            <person name="Scheremetjew M."/>
            <person name="Finn R."/>
            <person name="Kale V."/>
            <person name="Holt S."/>
            <person name="Cochrane G."/>
            <person name="Meng A."/>
            <person name="Brown T."/>
            <person name="Cohen L."/>
        </authorList>
    </citation>
    <scope>NUCLEOTIDE SEQUENCE</scope>
    <source>
        <strain evidence="2">CCCM 845</strain>
    </source>
</reference>
<sequence length="187" mass="22012">MKVYEDCSSFEVDTEKLKPRGWARRPKHGEQYGKKYIAEFAYDIEELFNVGKSDSEKKLNARTMLERLRRKYPKRYTLPSETTLKQEISKLFDKQKKNTSKETASGDNNNRSYAKFPEIYANAFKRYMKEVEDASTIKPKEAYDKLVEDYTDENGRLPSDFPSYKQGTSKFSGMKTSYRKQLLKEIL</sequence>
<dbReference type="AlphaFoldDB" id="A0A7S2X533"/>
<dbReference type="EMBL" id="HBHN01001513">
    <property type="protein sequence ID" value="CAD9723502.1"/>
    <property type="molecule type" value="Transcribed_RNA"/>
</dbReference>
<accession>A0A7S2X533</accession>
<evidence type="ECO:0000256" key="1">
    <source>
        <dbReference type="SAM" id="MobiDB-lite"/>
    </source>
</evidence>